<protein>
    <submittedName>
        <fullName evidence="1">Uncharacterized protein</fullName>
    </submittedName>
</protein>
<comment type="caution">
    <text evidence="1">The sequence shown here is derived from an EMBL/GenBank/DDBJ whole genome shotgun (WGS) entry which is preliminary data.</text>
</comment>
<dbReference type="EMBL" id="LXQA010160919">
    <property type="protein sequence ID" value="MCI27700.1"/>
    <property type="molecule type" value="Genomic_DNA"/>
</dbReference>
<proteinExistence type="predicted"/>
<dbReference type="Proteomes" id="UP000265520">
    <property type="component" value="Unassembled WGS sequence"/>
</dbReference>
<evidence type="ECO:0000313" key="1">
    <source>
        <dbReference type="EMBL" id="MCI27700.1"/>
    </source>
</evidence>
<dbReference type="AlphaFoldDB" id="A0A392QVU1"/>
<accession>A0A392QVU1</accession>
<reference evidence="1 2" key="1">
    <citation type="journal article" date="2018" name="Front. Plant Sci.">
        <title>Red Clover (Trifolium pratense) and Zigzag Clover (T. medium) - A Picture of Genomic Similarities and Differences.</title>
        <authorList>
            <person name="Dluhosova J."/>
            <person name="Istvanek J."/>
            <person name="Nedelnik J."/>
            <person name="Repkova J."/>
        </authorList>
    </citation>
    <scope>NUCLEOTIDE SEQUENCE [LARGE SCALE GENOMIC DNA]</scope>
    <source>
        <strain evidence="2">cv. 10/8</strain>
        <tissue evidence="1">Leaf</tissue>
    </source>
</reference>
<evidence type="ECO:0000313" key="2">
    <source>
        <dbReference type="Proteomes" id="UP000265520"/>
    </source>
</evidence>
<keyword evidence="2" id="KW-1185">Reference proteome</keyword>
<name>A0A392QVU1_9FABA</name>
<organism evidence="1 2">
    <name type="scientific">Trifolium medium</name>
    <dbReference type="NCBI Taxonomy" id="97028"/>
    <lineage>
        <taxon>Eukaryota</taxon>
        <taxon>Viridiplantae</taxon>
        <taxon>Streptophyta</taxon>
        <taxon>Embryophyta</taxon>
        <taxon>Tracheophyta</taxon>
        <taxon>Spermatophyta</taxon>
        <taxon>Magnoliopsida</taxon>
        <taxon>eudicotyledons</taxon>
        <taxon>Gunneridae</taxon>
        <taxon>Pentapetalae</taxon>
        <taxon>rosids</taxon>
        <taxon>fabids</taxon>
        <taxon>Fabales</taxon>
        <taxon>Fabaceae</taxon>
        <taxon>Papilionoideae</taxon>
        <taxon>50 kb inversion clade</taxon>
        <taxon>NPAAA clade</taxon>
        <taxon>Hologalegina</taxon>
        <taxon>IRL clade</taxon>
        <taxon>Trifolieae</taxon>
        <taxon>Trifolium</taxon>
    </lineage>
</organism>
<sequence length="48" mass="5593">MLILSSLPTSLGKLPLNEFFDKFNKFVKEERLKTSMGMVPLRLFCERS</sequence>
<feature type="non-terminal residue" evidence="1">
    <location>
        <position position="48"/>
    </location>
</feature>